<name>A0A1I6S2R4_9EURY</name>
<feature type="domain" description="DUF7282" evidence="2">
    <location>
        <begin position="569"/>
        <end position="682"/>
    </location>
</feature>
<proteinExistence type="predicted"/>
<dbReference type="Proteomes" id="UP000199199">
    <property type="component" value="Unassembled WGS sequence"/>
</dbReference>
<feature type="compositionally biased region" description="Acidic residues" evidence="1">
    <location>
        <begin position="1307"/>
        <end position="1321"/>
    </location>
</feature>
<organism evidence="3 4">
    <name type="scientific">Halostagnicola kamekurae</name>
    <dbReference type="NCBI Taxonomy" id="619731"/>
    <lineage>
        <taxon>Archaea</taxon>
        <taxon>Methanobacteriati</taxon>
        <taxon>Methanobacteriota</taxon>
        <taxon>Stenosarchaea group</taxon>
        <taxon>Halobacteria</taxon>
        <taxon>Halobacteriales</taxon>
        <taxon>Natrialbaceae</taxon>
        <taxon>Halostagnicola</taxon>
    </lineage>
</organism>
<protein>
    <recommendedName>
        <fullName evidence="2">DUF7282 domain-containing protein</fullName>
    </recommendedName>
</protein>
<evidence type="ECO:0000313" key="3">
    <source>
        <dbReference type="EMBL" id="SFS71038.1"/>
    </source>
</evidence>
<accession>A0A1I6S2R4</accession>
<dbReference type="InterPro" id="IPR055706">
    <property type="entry name" value="Slg1/2_DUF7282"/>
</dbReference>
<dbReference type="InterPro" id="IPR013783">
    <property type="entry name" value="Ig-like_fold"/>
</dbReference>
<feature type="compositionally biased region" description="Polar residues" evidence="1">
    <location>
        <begin position="80"/>
        <end position="107"/>
    </location>
</feature>
<feature type="region of interest" description="Disordered" evidence="1">
    <location>
        <begin position="684"/>
        <end position="708"/>
    </location>
</feature>
<feature type="region of interest" description="Disordered" evidence="1">
    <location>
        <begin position="67"/>
        <end position="107"/>
    </location>
</feature>
<feature type="compositionally biased region" description="Acidic residues" evidence="1">
    <location>
        <begin position="1286"/>
        <end position="1296"/>
    </location>
</feature>
<dbReference type="EMBL" id="FOZS01000002">
    <property type="protein sequence ID" value="SFS71038.1"/>
    <property type="molecule type" value="Genomic_DNA"/>
</dbReference>
<feature type="region of interest" description="Disordered" evidence="1">
    <location>
        <begin position="1051"/>
        <end position="1074"/>
    </location>
</feature>
<reference evidence="4" key="1">
    <citation type="submission" date="2016-10" db="EMBL/GenBank/DDBJ databases">
        <authorList>
            <person name="Varghese N."/>
            <person name="Submissions S."/>
        </authorList>
    </citation>
    <scope>NUCLEOTIDE SEQUENCE [LARGE SCALE GENOMIC DNA]</scope>
    <source>
        <strain evidence="4">DSM 22427</strain>
    </source>
</reference>
<gene>
    <name evidence="3" type="ORF">SAMN04488556_2380</name>
</gene>
<keyword evidence="4" id="KW-1185">Reference proteome</keyword>
<evidence type="ECO:0000259" key="2">
    <source>
        <dbReference type="Pfam" id="PF23951"/>
    </source>
</evidence>
<evidence type="ECO:0000313" key="4">
    <source>
        <dbReference type="Proteomes" id="UP000199199"/>
    </source>
</evidence>
<feature type="compositionally biased region" description="Polar residues" evidence="1">
    <location>
        <begin position="1190"/>
        <end position="1200"/>
    </location>
</feature>
<dbReference type="Pfam" id="PF23951">
    <property type="entry name" value="DUF7282"/>
    <property type="match status" value="1"/>
</dbReference>
<feature type="compositionally biased region" description="Polar residues" evidence="1">
    <location>
        <begin position="698"/>
        <end position="708"/>
    </location>
</feature>
<evidence type="ECO:0000256" key="1">
    <source>
        <dbReference type="SAM" id="MobiDB-lite"/>
    </source>
</evidence>
<feature type="compositionally biased region" description="Acidic residues" evidence="1">
    <location>
        <begin position="1245"/>
        <end position="1256"/>
    </location>
</feature>
<dbReference type="Gene3D" id="2.60.40.10">
    <property type="entry name" value="Immunoglobulins"/>
    <property type="match status" value="1"/>
</dbReference>
<feature type="region of interest" description="Disordered" evidence="1">
    <location>
        <begin position="1187"/>
        <end position="1331"/>
    </location>
</feature>
<dbReference type="RefSeq" id="WP_092904823.1">
    <property type="nucleotide sequence ID" value="NZ_FOZS01000002.1"/>
</dbReference>
<dbReference type="OrthoDB" id="325633at2157"/>
<sequence length="1331" mass="136619">MTRRALVVSALVAVSMVVSVVALPFLGGGLSDRESMDDAALENAGVGSANDRGDATGFVATEGSDLETASAASGPVQLASGPTQSASGPAQSVSDPVQTATASASLTQEGQDAIEAGVEEGVDLAQAQGVEISQEQRAAALEAANASADQYQEADAEQIQAATAGAVHGSLMQSQVANATQVQVVVGGATEGALSQSQTANASQLQSATWGAAHGSIAHHQRVTVEQLQVASFGAATGATASAGETGVDRAPKIQEAAQGSAYGVLAQYQMITAEQRQRVTIAHVQSAAAGAAGGALEGSTEAALEGEQRLEVEQRQEVTVKQIQKAATGAAKGALVQRQAVSLEQTQAAAHGAAMGPLKQLQTVSIEQVQRISITQVQEASFGAATGAISQSQEASVEQIQAAADGSAQGAVVQQQAVSITQIQAAATGAATGAVDSAIQRQTVEIEQVQAAAFGAGSGAVSQSQVVDIVQVQALAEGAGSGALLQSQGASIEQVQIAASSACQETASAIQSQRISVSQVQLLTQETASDAVDYAVSEGTDDESQIVQYVEVEIVQRIETIDELEGDASISVDDQNSTGENVTVDSVSLSEGGFVAIYDGVDVGLDPDAVIGNSGYLESGDHEDVEIELDEPLSEDGPIVAAVHHDTTDDESFEYVESDGADDEPYVTQGGLPVLDSAFITLEDDEPEPPNEPEASLSVSDQTGNGSTLLVDEANASVEYAIAAEYDGEAVESDAFEANESVTNETLDLEPPLEANATIDVSVRDAENGTELTTDSIEYTLEDDEPDPPDEPEATLEVADQTGNGSTLVVDEANASVEYGLTVTDEEGDQIGSSGPYDANETIANETIDLEPLVEENATLDVAVVSTGENGLDDGEVLENESLEYTIEPDDASEAFAAEFPTCSRAEVTGSLEDGDRIIVATTFYTSGGIGNSLGEYSVTVGDDIDAPLEEPITFEVGEDFAVSETDEGPVVEIPGGEFGSAIVGFSSPDATPGSVDYVNPNASECVEEVRPELPELTVEDATPTDDGIEVTFGYDNPNDADLIVESELEGTTDDQPPTELEPGSGTFTVDWTPEDDDERLAWIVDMGFYDYEEPIVVETDPAGEIDPTEPAEFAVDILEPIEPVERGEDLALEVDVENIGGEEGEQSVDFELDGVTGSASVALAADESETVSFAVDTSALEPGEYEATVSSENDSDAATVTIEEPPSEETGAVDQGADDGENATGAEGTPDAGESTADGGAAEGDEPTEDDGTIEDGGPVDGETEGDGAEAAEPGNPGSGDGNFEGDEPLEGDEPPANSPQDIGGADESEDDDPTDDANESARVTEASN</sequence>